<keyword evidence="5" id="KW-1133">Transmembrane helix</keyword>
<evidence type="ECO:0000256" key="1">
    <source>
        <dbReference type="ARBA" id="ARBA00004236"/>
    </source>
</evidence>
<name>A0A8J2NZG7_9HEXA</name>
<feature type="non-terminal residue" evidence="8">
    <location>
        <position position="1"/>
    </location>
</feature>
<evidence type="ECO:0000256" key="2">
    <source>
        <dbReference type="ARBA" id="ARBA00010532"/>
    </source>
</evidence>
<evidence type="ECO:0000256" key="7">
    <source>
        <dbReference type="ARBA" id="ARBA00023180"/>
    </source>
</evidence>
<keyword evidence="3" id="KW-1003">Cell membrane</keyword>
<dbReference type="EMBL" id="CAJVCH010133720">
    <property type="protein sequence ID" value="CAG7726305.1"/>
    <property type="molecule type" value="Genomic_DNA"/>
</dbReference>
<protein>
    <submittedName>
        <fullName evidence="8">Uncharacterized protein</fullName>
    </submittedName>
</protein>
<dbReference type="GO" id="GO:0005737">
    <property type="term" value="C:cytoplasm"/>
    <property type="evidence" value="ECO:0007669"/>
    <property type="project" value="TreeGrafter"/>
</dbReference>
<dbReference type="PANTHER" id="PTHR11923:SF51">
    <property type="entry name" value="LYSOSOME MEMBRANE PROTEIN 2"/>
    <property type="match status" value="1"/>
</dbReference>
<comment type="subcellular location">
    <subcellularLocation>
        <location evidence="1">Cell membrane</location>
    </subcellularLocation>
</comment>
<keyword evidence="9" id="KW-1185">Reference proteome</keyword>
<keyword evidence="4" id="KW-0812">Transmembrane</keyword>
<proteinExistence type="inferred from homology"/>
<keyword evidence="7" id="KW-0325">Glycoprotein</keyword>
<comment type="similarity">
    <text evidence="2">Belongs to the CD36 family.</text>
</comment>
<evidence type="ECO:0000256" key="4">
    <source>
        <dbReference type="ARBA" id="ARBA00022692"/>
    </source>
</evidence>
<evidence type="ECO:0000256" key="5">
    <source>
        <dbReference type="ARBA" id="ARBA00022989"/>
    </source>
</evidence>
<reference evidence="8" key="1">
    <citation type="submission" date="2021-06" db="EMBL/GenBank/DDBJ databases">
        <authorList>
            <person name="Hodson N. C."/>
            <person name="Mongue J. A."/>
            <person name="Jaron S. K."/>
        </authorList>
    </citation>
    <scope>NUCLEOTIDE SEQUENCE</scope>
</reference>
<evidence type="ECO:0000256" key="3">
    <source>
        <dbReference type="ARBA" id="ARBA00022475"/>
    </source>
</evidence>
<dbReference type="AlphaFoldDB" id="A0A8J2NZG7"/>
<evidence type="ECO:0000256" key="6">
    <source>
        <dbReference type="ARBA" id="ARBA00023136"/>
    </source>
</evidence>
<sequence length="325" mass="36762">MFGNREKRQKKILGRDEEEDSITYNETYHYIFRADMSNGTLDDKVTIFNVPFISISTILSRYVSLISNIPMRILESQGEGIFSRDVKVGQMMFEGMDVNKAYQPLIHLAPLGFPPEFVGDTFALFNRWNGSTHQWKIKAGVKDSSTIGNIMSFNGETRLSYWNHNSLPRSEQEYCNRLNGSDGTLNPPMVTRDRPLYVFNPFLCRSVHLKYSHEVTSLGINGYRFTFTKDVFSSPDKNPDNECFCGKPGGSLNQECIDGGYRLFSCHSDAPIVITKPHFAEADPKYAKNVDGIVPDAEKYASYADVEPISGMLIKANLKVQVNIE</sequence>
<dbReference type="OrthoDB" id="195015at2759"/>
<organism evidence="8 9">
    <name type="scientific">Allacma fusca</name>
    <dbReference type="NCBI Taxonomy" id="39272"/>
    <lineage>
        <taxon>Eukaryota</taxon>
        <taxon>Metazoa</taxon>
        <taxon>Ecdysozoa</taxon>
        <taxon>Arthropoda</taxon>
        <taxon>Hexapoda</taxon>
        <taxon>Collembola</taxon>
        <taxon>Symphypleona</taxon>
        <taxon>Sminthuridae</taxon>
        <taxon>Allacma</taxon>
    </lineage>
</organism>
<evidence type="ECO:0000313" key="9">
    <source>
        <dbReference type="Proteomes" id="UP000708208"/>
    </source>
</evidence>
<accession>A0A8J2NZG7</accession>
<gene>
    <name evidence="8" type="ORF">AFUS01_LOCUS15223</name>
</gene>
<dbReference type="GO" id="GO:0005044">
    <property type="term" value="F:scavenger receptor activity"/>
    <property type="evidence" value="ECO:0007669"/>
    <property type="project" value="TreeGrafter"/>
</dbReference>
<dbReference type="Pfam" id="PF01130">
    <property type="entry name" value="CD36"/>
    <property type="match status" value="1"/>
</dbReference>
<comment type="caution">
    <text evidence="8">The sequence shown here is derived from an EMBL/GenBank/DDBJ whole genome shotgun (WGS) entry which is preliminary data.</text>
</comment>
<dbReference type="GO" id="GO:0005886">
    <property type="term" value="C:plasma membrane"/>
    <property type="evidence" value="ECO:0007669"/>
    <property type="project" value="UniProtKB-SubCell"/>
</dbReference>
<evidence type="ECO:0000313" key="8">
    <source>
        <dbReference type="EMBL" id="CAG7726305.1"/>
    </source>
</evidence>
<dbReference type="PANTHER" id="PTHR11923">
    <property type="entry name" value="SCAVENGER RECEPTOR CLASS B TYPE-1 SR-B1"/>
    <property type="match status" value="1"/>
</dbReference>
<keyword evidence="6" id="KW-0472">Membrane</keyword>
<dbReference type="InterPro" id="IPR002159">
    <property type="entry name" value="CD36_fam"/>
</dbReference>
<dbReference type="Proteomes" id="UP000708208">
    <property type="component" value="Unassembled WGS sequence"/>
</dbReference>